<dbReference type="RefSeq" id="WP_218147504.1">
    <property type="nucleotide sequence ID" value="NZ_FOXW01000005.1"/>
</dbReference>
<reference evidence="4 5" key="1">
    <citation type="submission" date="2016-10" db="EMBL/GenBank/DDBJ databases">
        <authorList>
            <person name="de Groot N.N."/>
        </authorList>
    </citation>
    <scope>NUCLEOTIDE SEQUENCE [LARGE SCALE GENOMIC DNA]</scope>
    <source>
        <strain evidence="4 5">DSM 20581</strain>
    </source>
</reference>
<accession>A0A1I5XT41</accession>
<dbReference type="EMBL" id="FOXW01000005">
    <property type="protein sequence ID" value="SFQ35131.1"/>
    <property type="molecule type" value="Genomic_DNA"/>
</dbReference>
<evidence type="ECO:0000256" key="2">
    <source>
        <dbReference type="ARBA" id="ARBA00023284"/>
    </source>
</evidence>
<comment type="similarity">
    <text evidence="3">Belongs to the ArsC family.</text>
</comment>
<dbReference type="InterPro" id="IPR036249">
    <property type="entry name" value="Thioredoxin-like_sf"/>
</dbReference>
<dbReference type="PANTHER" id="PTHR30041:SF8">
    <property type="entry name" value="PROTEIN YFFB"/>
    <property type="match status" value="1"/>
</dbReference>
<dbReference type="PANTHER" id="PTHR30041">
    <property type="entry name" value="ARSENATE REDUCTASE"/>
    <property type="match status" value="1"/>
</dbReference>
<dbReference type="CDD" id="cd03036">
    <property type="entry name" value="ArsC_like"/>
    <property type="match status" value="1"/>
</dbReference>
<evidence type="ECO:0000313" key="4">
    <source>
        <dbReference type="EMBL" id="SFQ35131.1"/>
    </source>
</evidence>
<keyword evidence="2" id="KW-0676">Redox-active center</keyword>
<dbReference type="NCBIfam" id="TIGR01617">
    <property type="entry name" value="arsC_related"/>
    <property type="match status" value="1"/>
</dbReference>
<evidence type="ECO:0000313" key="5">
    <source>
        <dbReference type="Proteomes" id="UP000199136"/>
    </source>
</evidence>
<keyword evidence="5" id="KW-1185">Reference proteome</keyword>
<dbReference type="PROSITE" id="PS51354">
    <property type="entry name" value="GLUTAREDOXIN_2"/>
    <property type="match status" value="1"/>
</dbReference>
<dbReference type="AlphaFoldDB" id="A0A1I5XT41"/>
<evidence type="ECO:0000256" key="1">
    <source>
        <dbReference type="ARBA" id="ARBA00023157"/>
    </source>
</evidence>
<dbReference type="InterPro" id="IPR006660">
    <property type="entry name" value="Arsenate_reductase-like"/>
</dbReference>
<dbReference type="Pfam" id="PF03960">
    <property type="entry name" value="ArsC"/>
    <property type="match status" value="1"/>
</dbReference>
<keyword evidence="1" id="KW-1015">Disulfide bond</keyword>
<protein>
    <submittedName>
        <fullName evidence="4">Arsenate reductase</fullName>
    </submittedName>
</protein>
<organism evidence="4 5">
    <name type="scientific">Desemzia incerta</name>
    <dbReference type="NCBI Taxonomy" id="82801"/>
    <lineage>
        <taxon>Bacteria</taxon>
        <taxon>Bacillati</taxon>
        <taxon>Bacillota</taxon>
        <taxon>Bacilli</taxon>
        <taxon>Lactobacillales</taxon>
        <taxon>Carnobacteriaceae</taxon>
        <taxon>Desemzia</taxon>
    </lineage>
</organism>
<evidence type="ECO:0000256" key="3">
    <source>
        <dbReference type="PROSITE-ProRule" id="PRU01282"/>
    </source>
</evidence>
<dbReference type="Proteomes" id="UP000199136">
    <property type="component" value="Unassembled WGS sequence"/>
</dbReference>
<sequence length="116" mass="13455">MLKFYCIPTCSTCKAAKKWLTQNQIEFEEINLKTNPPAKEEVMELFKQTDLPMKRFFNTSGMVYREKGLKESFQHLSQEEAAELLSTEGMLVKRPLLVDETAVLVGFKEENYQVLL</sequence>
<gene>
    <name evidence="4" type="ORF">SAMN04488506_1609</name>
</gene>
<dbReference type="InterPro" id="IPR006504">
    <property type="entry name" value="Tscrpt_reg_Spx/MgsR"/>
</dbReference>
<dbReference type="STRING" id="82801.SAMN04488506_1609"/>
<proteinExistence type="inferred from homology"/>
<dbReference type="PROSITE" id="PS51353">
    <property type="entry name" value="ARSC"/>
    <property type="match status" value="1"/>
</dbReference>
<name>A0A1I5XT41_9LACT</name>
<dbReference type="SUPFAM" id="SSF52833">
    <property type="entry name" value="Thioredoxin-like"/>
    <property type="match status" value="1"/>
</dbReference>
<dbReference type="Gene3D" id="3.40.30.10">
    <property type="entry name" value="Glutaredoxin"/>
    <property type="match status" value="1"/>
</dbReference>